<dbReference type="AlphaFoldDB" id="A0A099D7R0"/>
<dbReference type="EMBL" id="CP022752">
    <property type="protein sequence ID" value="ASU78344.1"/>
    <property type="molecule type" value="Genomic_DNA"/>
</dbReference>
<dbReference type="Proteomes" id="UP000215043">
    <property type="component" value="Chromosome"/>
</dbReference>
<dbReference type="KEGG" id="aey:CDG81_08610"/>
<name>A0A099D7R0_9ACTN</name>
<feature type="region of interest" description="Disordered" evidence="1">
    <location>
        <begin position="15"/>
        <end position="77"/>
    </location>
</feature>
<gene>
    <name evidence="2" type="ORF">CDG81_08610</name>
    <name evidence="3" type="ORF">IL38_08065</name>
</gene>
<reference evidence="2 5" key="2">
    <citation type="submission" date="2017-08" db="EMBL/GenBank/DDBJ databases">
        <title>The complete genome sequence of moderately halophilic actinomycete Actinopolyspora erythraea YIM 90600, the producer of novel erythromycin, novel actinopolysporins A-C and tubercidin.</title>
        <authorList>
            <person name="Yin M."/>
            <person name="Tang S."/>
        </authorList>
    </citation>
    <scope>NUCLEOTIDE SEQUENCE [LARGE SCALE GENOMIC DNA]</scope>
    <source>
        <strain evidence="2 5">YIM 90600</strain>
    </source>
</reference>
<evidence type="ECO:0000313" key="3">
    <source>
        <dbReference type="EMBL" id="KGI81966.1"/>
    </source>
</evidence>
<dbReference type="Proteomes" id="UP000029737">
    <property type="component" value="Unassembled WGS sequence"/>
</dbReference>
<evidence type="ECO:0000256" key="1">
    <source>
        <dbReference type="SAM" id="MobiDB-lite"/>
    </source>
</evidence>
<evidence type="ECO:0000313" key="2">
    <source>
        <dbReference type="EMBL" id="ASU78344.1"/>
    </source>
</evidence>
<keyword evidence="4" id="KW-1185">Reference proteome</keyword>
<reference evidence="3 4" key="1">
    <citation type="journal article" date="2014" name="PLoS ONE">
        <title>Identification and Characterization of a New Erythromycin Biosynthetic Gene Cluster in Actinopolyspora erythraea YIM90600, a Novel Erythronolide-Producing Halophilic Actinomycete Isolated from Salt Field.</title>
        <authorList>
            <person name="Chen D."/>
            <person name="Feng J."/>
            <person name="Huang L."/>
            <person name="Zhang Q."/>
            <person name="Wu J."/>
            <person name="Zhu X."/>
            <person name="Duan Y."/>
            <person name="Xu Z."/>
        </authorList>
    </citation>
    <scope>NUCLEOTIDE SEQUENCE [LARGE SCALE GENOMIC DNA]</scope>
    <source>
        <strain evidence="3 4">YIM90600</strain>
    </source>
</reference>
<proteinExistence type="predicted"/>
<organism evidence="2 5">
    <name type="scientific">Actinopolyspora erythraea</name>
    <dbReference type="NCBI Taxonomy" id="414996"/>
    <lineage>
        <taxon>Bacteria</taxon>
        <taxon>Bacillati</taxon>
        <taxon>Actinomycetota</taxon>
        <taxon>Actinomycetes</taxon>
        <taxon>Actinopolysporales</taxon>
        <taxon>Actinopolysporaceae</taxon>
        <taxon>Actinopolyspora</taxon>
    </lineage>
</organism>
<evidence type="ECO:0000313" key="5">
    <source>
        <dbReference type="Proteomes" id="UP000215043"/>
    </source>
</evidence>
<evidence type="ECO:0000313" key="4">
    <source>
        <dbReference type="Proteomes" id="UP000029737"/>
    </source>
</evidence>
<accession>A0A099D7R0</accession>
<protein>
    <submittedName>
        <fullName evidence="2">Uncharacterized protein</fullName>
    </submittedName>
</protein>
<sequence length="106" mass="11221">MEKLTRLINELDRAADHITATNRALSDARGRHRSSGGDNVSEEFRGSWSHGTSKVAEDAKAVEASRTGGNGRSAEDSFTTLSNACRIDDSSLVPEGYPASPALTAS</sequence>
<dbReference type="EMBL" id="JPMV01000014">
    <property type="protein sequence ID" value="KGI81966.1"/>
    <property type="molecule type" value="Genomic_DNA"/>
</dbReference>
<dbReference type="HOGENOM" id="CLU_2217340_0_0_11"/>